<keyword evidence="2" id="KW-1185">Reference proteome</keyword>
<dbReference type="STRING" id="55188.A0A2H5PEB4"/>
<organism evidence="1 2">
    <name type="scientific">Citrus unshiu</name>
    <name type="common">Satsuma mandarin</name>
    <name type="synonym">Citrus nobilis var. unshiu</name>
    <dbReference type="NCBI Taxonomy" id="55188"/>
    <lineage>
        <taxon>Eukaryota</taxon>
        <taxon>Viridiplantae</taxon>
        <taxon>Streptophyta</taxon>
        <taxon>Embryophyta</taxon>
        <taxon>Tracheophyta</taxon>
        <taxon>Spermatophyta</taxon>
        <taxon>Magnoliopsida</taxon>
        <taxon>eudicotyledons</taxon>
        <taxon>Gunneridae</taxon>
        <taxon>Pentapetalae</taxon>
        <taxon>rosids</taxon>
        <taxon>malvids</taxon>
        <taxon>Sapindales</taxon>
        <taxon>Rutaceae</taxon>
        <taxon>Aurantioideae</taxon>
        <taxon>Citrus</taxon>
    </lineage>
</organism>
<evidence type="ECO:0000313" key="2">
    <source>
        <dbReference type="Proteomes" id="UP000236630"/>
    </source>
</evidence>
<name>A0A2H5PEB4_CITUN</name>
<dbReference type="AlphaFoldDB" id="A0A2H5PEB4"/>
<proteinExistence type="predicted"/>
<reference evidence="1 2" key="1">
    <citation type="journal article" date="2017" name="Front. Genet.">
        <title>Draft sequencing of the heterozygous diploid genome of Satsuma (Citrus unshiu Marc.) using a hybrid assembly approach.</title>
        <authorList>
            <person name="Shimizu T."/>
            <person name="Tanizawa Y."/>
            <person name="Mochizuki T."/>
            <person name="Nagasaki H."/>
            <person name="Yoshioka T."/>
            <person name="Toyoda A."/>
            <person name="Fujiyama A."/>
            <person name="Kaminuma E."/>
            <person name="Nakamura Y."/>
        </authorList>
    </citation>
    <scope>NUCLEOTIDE SEQUENCE [LARGE SCALE GENOMIC DNA]</scope>
    <source>
        <strain evidence="2">cv. Miyagawa wase</strain>
    </source>
</reference>
<dbReference type="EMBL" id="BDQV01000062">
    <property type="protein sequence ID" value="GAY50435.1"/>
    <property type="molecule type" value="Genomic_DNA"/>
</dbReference>
<dbReference type="Proteomes" id="UP000236630">
    <property type="component" value="Unassembled WGS sequence"/>
</dbReference>
<gene>
    <name evidence="1" type="ORF">CUMW_126620</name>
</gene>
<accession>A0A2H5PEB4</accession>
<sequence>MSRSIGRNRLKLLNFSKDHLVIWLISKFIVIQYSEEDDFMSNLYQKLEKEMHKMVAVFSNETGTTAKAQVVASMYWPEVIKYRGVVSAQSHNEEII</sequence>
<protein>
    <submittedName>
        <fullName evidence="1">Uncharacterized protein</fullName>
    </submittedName>
</protein>
<comment type="caution">
    <text evidence="1">The sequence shown here is derived from an EMBL/GenBank/DDBJ whole genome shotgun (WGS) entry which is preliminary data.</text>
</comment>
<evidence type="ECO:0000313" key="1">
    <source>
        <dbReference type="EMBL" id="GAY50435.1"/>
    </source>
</evidence>